<evidence type="ECO:0000313" key="2">
    <source>
        <dbReference type="EMBL" id="KAK3581821.1"/>
    </source>
</evidence>
<reference evidence="2" key="2">
    <citation type="journal article" date="2021" name="Genome Biol. Evol.">
        <title>Developing a high-quality reference genome for a parasitic bivalve with doubly uniparental inheritance (Bivalvia: Unionida).</title>
        <authorList>
            <person name="Smith C.H."/>
        </authorList>
    </citation>
    <scope>NUCLEOTIDE SEQUENCE</scope>
    <source>
        <strain evidence="2">CHS0354</strain>
        <tissue evidence="2">Mantle</tissue>
    </source>
</reference>
<organism evidence="2 3">
    <name type="scientific">Potamilus streckersoni</name>
    <dbReference type="NCBI Taxonomy" id="2493646"/>
    <lineage>
        <taxon>Eukaryota</taxon>
        <taxon>Metazoa</taxon>
        <taxon>Spiralia</taxon>
        <taxon>Lophotrochozoa</taxon>
        <taxon>Mollusca</taxon>
        <taxon>Bivalvia</taxon>
        <taxon>Autobranchia</taxon>
        <taxon>Heteroconchia</taxon>
        <taxon>Palaeoheterodonta</taxon>
        <taxon>Unionida</taxon>
        <taxon>Unionoidea</taxon>
        <taxon>Unionidae</taxon>
        <taxon>Ambleminae</taxon>
        <taxon>Lampsilini</taxon>
        <taxon>Potamilus</taxon>
    </lineage>
</organism>
<feature type="compositionally biased region" description="Basic and acidic residues" evidence="1">
    <location>
        <begin position="32"/>
        <end position="51"/>
    </location>
</feature>
<feature type="region of interest" description="Disordered" evidence="1">
    <location>
        <begin position="1"/>
        <end position="53"/>
    </location>
</feature>
<reference evidence="2" key="3">
    <citation type="submission" date="2023-05" db="EMBL/GenBank/DDBJ databases">
        <authorList>
            <person name="Smith C.H."/>
        </authorList>
    </citation>
    <scope>NUCLEOTIDE SEQUENCE</scope>
    <source>
        <strain evidence="2">CHS0354</strain>
        <tissue evidence="2">Mantle</tissue>
    </source>
</reference>
<proteinExistence type="predicted"/>
<protein>
    <submittedName>
        <fullName evidence="2">Uncharacterized protein</fullName>
    </submittedName>
</protein>
<reference evidence="2" key="1">
    <citation type="journal article" date="2021" name="Genome Biol. Evol.">
        <title>A High-Quality Reference Genome for a Parasitic Bivalve with Doubly Uniparental Inheritance (Bivalvia: Unionida).</title>
        <authorList>
            <person name="Smith C.H."/>
        </authorList>
    </citation>
    <scope>NUCLEOTIDE SEQUENCE</scope>
    <source>
        <strain evidence="2">CHS0354</strain>
    </source>
</reference>
<dbReference type="EMBL" id="JAEAOA010000501">
    <property type="protein sequence ID" value="KAK3581821.1"/>
    <property type="molecule type" value="Genomic_DNA"/>
</dbReference>
<comment type="caution">
    <text evidence="2">The sequence shown here is derived from an EMBL/GenBank/DDBJ whole genome shotgun (WGS) entry which is preliminary data.</text>
</comment>
<evidence type="ECO:0000256" key="1">
    <source>
        <dbReference type="SAM" id="MobiDB-lite"/>
    </source>
</evidence>
<dbReference type="Proteomes" id="UP001195483">
    <property type="component" value="Unassembled WGS sequence"/>
</dbReference>
<gene>
    <name evidence="2" type="ORF">CHS0354_007222</name>
</gene>
<accession>A0AAE0VLA8</accession>
<sequence length="106" mass="12220">MSLGATQKKLTKTSRPLGRAGGTRRTQTTHRGHSDKTNEDEQAPEQRRRDQEDTDLSWRYLHLKVLSEPLWMETPTAEGLDLYHCGWRHLQLKVLICITVDGDTYS</sequence>
<dbReference type="AlphaFoldDB" id="A0AAE0VLA8"/>
<evidence type="ECO:0000313" key="3">
    <source>
        <dbReference type="Proteomes" id="UP001195483"/>
    </source>
</evidence>
<keyword evidence="3" id="KW-1185">Reference proteome</keyword>
<name>A0AAE0VLA8_9BIVA</name>